<protein>
    <submittedName>
        <fullName evidence="5">Winged helix-turn-helix transcriptional regulator</fullName>
    </submittedName>
</protein>
<evidence type="ECO:0000313" key="5">
    <source>
        <dbReference type="EMBL" id="HIS74046.1"/>
    </source>
</evidence>
<keyword evidence="3" id="KW-0804">Transcription</keyword>
<dbReference type="SUPFAM" id="SSF46785">
    <property type="entry name" value="Winged helix' DNA-binding domain"/>
    <property type="match status" value="1"/>
</dbReference>
<proteinExistence type="predicted"/>
<dbReference type="Proteomes" id="UP000886865">
    <property type="component" value="Unassembled WGS sequence"/>
</dbReference>
<dbReference type="GO" id="GO:0003700">
    <property type="term" value="F:DNA-binding transcription factor activity"/>
    <property type="evidence" value="ECO:0007669"/>
    <property type="project" value="InterPro"/>
</dbReference>
<dbReference type="SMART" id="SM00347">
    <property type="entry name" value="HTH_MARR"/>
    <property type="match status" value="1"/>
</dbReference>
<evidence type="ECO:0000259" key="4">
    <source>
        <dbReference type="PROSITE" id="PS50995"/>
    </source>
</evidence>
<accession>A0A9D1JXH5</accession>
<evidence type="ECO:0000256" key="2">
    <source>
        <dbReference type="ARBA" id="ARBA00023125"/>
    </source>
</evidence>
<dbReference type="AlphaFoldDB" id="A0A9D1JXH5"/>
<evidence type="ECO:0000256" key="1">
    <source>
        <dbReference type="ARBA" id="ARBA00023015"/>
    </source>
</evidence>
<dbReference type="GO" id="GO:0003677">
    <property type="term" value="F:DNA binding"/>
    <property type="evidence" value="ECO:0007669"/>
    <property type="project" value="UniProtKB-KW"/>
</dbReference>
<dbReference type="PANTHER" id="PTHR42756">
    <property type="entry name" value="TRANSCRIPTIONAL REGULATOR, MARR"/>
    <property type="match status" value="1"/>
</dbReference>
<keyword evidence="1" id="KW-0805">Transcription regulation</keyword>
<dbReference type="InterPro" id="IPR036390">
    <property type="entry name" value="WH_DNA-bd_sf"/>
</dbReference>
<dbReference type="PRINTS" id="PR00598">
    <property type="entry name" value="HTHMARR"/>
</dbReference>
<dbReference type="EMBL" id="DVJQ01000029">
    <property type="protein sequence ID" value="HIS74046.1"/>
    <property type="molecule type" value="Genomic_DNA"/>
</dbReference>
<evidence type="ECO:0000256" key="3">
    <source>
        <dbReference type="ARBA" id="ARBA00023163"/>
    </source>
</evidence>
<dbReference type="PANTHER" id="PTHR42756:SF1">
    <property type="entry name" value="TRANSCRIPTIONAL REPRESSOR OF EMRAB OPERON"/>
    <property type="match status" value="1"/>
</dbReference>
<name>A0A9D1JXH5_9BACT</name>
<dbReference type="CDD" id="cd00090">
    <property type="entry name" value="HTH_ARSR"/>
    <property type="match status" value="1"/>
</dbReference>
<sequence length="156" mass="18166">MKTINSDIKEKNKTVGTMLVAAGIYTRIYSRQCFRDKNFDITPEQFVVLEALIHQDGLYQRQLGEITLKDRPNMTRIINILENNGYVERRSDVNKRKVYKIYLTEKAKNNFKYMASVASDYRSTMINGISKDELDLCMEVLNKVLNNLLDKVDMNV</sequence>
<dbReference type="InterPro" id="IPR011991">
    <property type="entry name" value="ArsR-like_HTH"/>
</dbReference>
<dbReference type="Gene3D" id="1.10.10.10">
    <property type="entry name" value="Winged helix-like DNA-binding domain superfamily/Winged helix DNA-binding domain"/>
    <property type="match status" value="1"/>
</dbReference>
<dbReference type="InterPro" id="IPR036388">
    <property type="entry name" value="WH-like_DNA-bd_sf"/>
</dbReference>
<gene>
    <name evidence="5" type="ORF">IAA86_03385</name>
</gene>
<comment type="caution">
    <text evidence="5">The sequence shown here is derived from an EMBL/GenBank/DDBJ whole genome shotgun (WGS) entry which is preliminary data.</text>
</comment>
<reference evidence="5" key="1">
    <citation type="submission" date="2020-10" db="EMBL/GenBank/DDBJ databases">
        <authorList>
            <person name="Gilroy R."/>
        </authorList>
    </citation>
    <scope>NUCLEOTIDE SEQUENCE</scope>
    <source>
        <strain evidence="5">CHK152-2871</strain>
    </source>
</reference>
<dbReference type="PROSITE" id="PS50995">
    <property type="entry name" value="HTH_MARR_2"/>
    <property type="match status" value="1"/>
</dbReference>
<dbReference type="InterPro" id="IPR000835">
    <property type="entry name" value="HTH_MarR-typ"/>
</dbReference>
<feature type="domain" description="HTH marR-type" evidence="4">
    <location>
        <begin position="1"/>
        <end position="146"/>
    </location>
</feature>
<keyword evidence="2" id="KW-0238">DNA-binding</keyword>
<organism evidence="5 6">
    <name type="scientific">Candidatus Galligastranaerophilus intestinavium</name>
    <dbReference type="NCBI Taxonomy" id="2840836"/>
    <lineage>
        <taxon>Bacteria</taxon>
        <taxon>Candidatus Galligastranaerophilus</taxon>
    </lineage>
</organism>
<reference evidence="5" key="2">
    <citation type="journal article" date="2021" name="PeerJ">
        <title>Extensive microbial diversity within the chicken gut microbiome revealed by metagenomics and culture.</title>
        <authorList>
            <person name="Gilroy R."/>
            <person name="Ravi A."/>
            <person name="Getino M."/>
            <person name="Pursley I."/>
            <person name="Horton D.L."/>
            <person name="Alikhan N.F."/>
            <person name="Baker D."/>
            <person name="Gharbi K."/>
            <person name="Hall N."/>
            <person name="Watson M."/>
            <person name="Adriaenssens E.M."/>
            <person name="Foster-Nyarko E."/>
            <person name="Jarju S."/>
            <person name="Secka A."/>
            <person name="Antonio M."/>
            <person name="Oren A."/>
            <person name="Chaudhuri R.R."/>
            <person name="La Ragione R."/>
            <person name="Hildebrand F."/>
            <person name="Pallen M.J."/>
        </authorList>
    </citation>
    <scope>NUCLEOTIDE SEQUENCE</scope>
    <source>
        <strain evidence="5">CHK152-2871</strain>
    </source>
</reference>
<dbReference type="Pfam" id="PF12802">
    <property type="entry name" value="MarR_2"/>
    <property type="match status" value="1"/>
</dbReference>
<evidence type="ECO:0000313" key="6">
    <source>
        <dbReference type="Proteomes" id="UP000886865"/>
    </source>
</evidence>